<dbReference type="SUPFAM" id="SSF88713">
    <property type="entry name" value="Glycoside hydrolase/deacetylase"/>
    <property type="match status" value="1"/>
</dbReference>
<evidence type="ECO:0000313" key="2">
    <source>
        <dbReference type="Proteomes" id="UP000007845"/>
    </source>
</evidence>
<dbReference type="HOGENOM" id="CLU_1145737_0_0_7"/>
<dbReference type="GO" id="GO:0005975">
    <property type="term" value="P:carbohydrate metabolic process"/>
    <property type="evidence" value="ECO:0007669"/>
    <property type="project" value="InterPro"/>
</dbReference>
<dbReference type="InterPro" id="IPR054492">
    <property type="entry name" value="WbmS-like"/>
</dbReference>
<dbReference type="Proteomes" id="UP000007845">
    <property type="component" value="Chromosome"/>
</dbReference>
<dbReference type="SMR" id="F0JC61"/>
<dbReference type="Pfam" id="PF22537">
    <property type="entry name" value="WbmS-like"/>
    <property type="match status" value="1"/>
</dbReference>
<dbReference type="AlphaFoldDB" id="F0JC61"/>
<dbReference type="KEGG" id="ddn:DND132_2431"/>
<evidence type="ECO:0000313" key="1">
    <source>
        <dbReference type="EMBL" id="EGB15634.1"/>
    </source>
</evidence>
<keyword evidence="2" id="KW-1185">Reference proteome</keyword>
<gene>
    <name evidence="1" type="ORF">DND132_2431</name>
</gene>
<dbReference type="RefSeq" id="WP_014323060.1">
    <property type="nucleotide sequence ID" value="NC_016803.1"/>
</dbReference>
<name>F0JC61_9BACT</name>
<dbReference type="EMBL" id="CP003220">
    <property type="protein sequence ID" value="EGB15634.1"/>
    <property type="molecule type" value="Genomic_DNA"/>
</dbReference>
<dbReference type="OrthoDB" id="9805877at2"/>
<accession>F0JC61</accession>
<dbReference type="STRING" id="641491.DND132_2431"/>
<reference evidence="1 2" key="1">
    <citation type="journal article" date="2011" name="J. Bacteriol.">
        <title>Genome sequence of the mercury-methylating strain Desulfovibrio desulfuricans ND132.</title>
        <authorList>
            <person name="Brown S.D."/>
            <person name="Gilmour C.C."/>
            <person name="Kucken A.M."/>
            <person name="Wall J.D."/>
            <person name="Elias D.A."/>
            <person name="Brandt C.C."/>
            <person name="Podar M."/>
            <person name="Chertkov O."/>
            <person name="Held B."/>
            <person name="Bruce D.C."/>
            <person name="Detter J.C."/>
            <person name="Tapia R."/>
            <person name="Han C.S."/>
            <person name="Goodwin L.A."/>
            <person name="Cheng J.F."/>
            <person name="Pitluck S."/>
            <person name="Woyke T."/>
            <person name="Mikhailova N."/>
            <person name="Ivanova N.N."/>
            <person name="Han J."/>
            <person name="Lucas S."/>
            <person name="Lapidus A.L."/>
            <person name="Land M.L."/>
            <person name="Hauser L.J."/>
            <person name="Palumbo A.V."/>
        </authorList>
    </citation>
    <scope>NUCLEOTIDE SEQUENCE [LARGE SCALE GENOMIC DNA]</scope>
    <source>
        <strain evidence="1 2">ND132</strain>
    </source>
</reference>
<dbReference type="InterPro" id="IPR011330">
    <property type="entry name" value="Glyco_hydro/deAcase_b/a-brl"/>
</dbReference>
<protein>
    <submittedName>
        <fullName evidence="1">Polysaccharide deacetylase</fullName>
    </submittedName>
</protein>
<sequence length="242" mass="26407">MSTPAERATAGPLAVLTFDTDWAPRFMVDRCLDILDRAGAKATFFCTGPYDFRGSGRIETALHPNFLPGSTQGADPEAVVSGLKALYPDAVGTRSHRYFWHVGLRPVLLRHGLRYDCSQIMPGQAHLGLAEHLGLKRGATWWSDNLHLHHGLDPAVFDPPGLTEPGLKILDIHPVHVCLNTPDPAWFRATMAGLPPLPELTEEDVAPLRHPGPGVGTWLERAVASIPEIQDGFVTLREVLGI</sequence>
<organism evidence="1 2">
    <name type="scientific">Pseudodesulfovibrio mercurii</name>
    <dbReference type="NCBI Taxonomy" id="641491"/>
    <lineage>
        <taxon>Bacteria</taxon>
        <taxon>Pseudomonadati</taxon>
        <taxon>Thermodesulfobacteriota</taxon>
        <taxon>Desulfovibrionia</taxon>
        <taxon>Desulfovibrionales</taxon>
        <taxon>Desulfovibrionaceae</taxon>
    </lineage>
</organism>
<dbReference type="eggNOG" id="ENOG50329KE">
    <property type="taxonomic scope" value="Bacteria"/>
</dbReference>
<proteinExistence type="predicted"/>
<dbReference type="Gene3D" id="3.20.20.370">
    <property type="entry name" value="Glycoside hydrolase/deacetylase"/>
    <property type="match status" value="1"/>
</dbReference>